<dbReference type="Pfam" id="PF18962">
    <property type="entry name" value="Por_Secre_tail"/>
    <property type="match status" value="1"/>
</dbReference>
<protein>
    <recommendedName>
        <fullName evidence="1">Secretion system C-terminal sorting domain-containing protein</fullName>
    </recommendedName>
</protein>
<organism evidence="2">
    <name type="scientific">uncultured marine microorganism HF4000_ANIW141I9</name>
    <dbReference type="NCBI Taxonomy" id="455537"/>
    <lineage>
        <taxon>unclassified sequences</taxon>
        <taxon>environmental samples</taxon>
    </lineage>
</organism>
<dbReference type="InterPro" id="IPR011047">
    <property type="entry name" value="Quinoprotein_ADH-like_sf"/>
</dbReference>
<evidence type="ECO:0000313" key="2">
    <source>
        <dbReference type="EMBL" id="ABZ07814.1"/>
    </source>
</evidence>
<name>B3T5F5_9ZZZZ</name>
<dbReference type="InterPro" id="IPR026444">
    <property type="entry name" value="Secre_tail"/>
</dbReference>
<reference evidence="2" key="1">
    <citation type="journal article" date="2008" name="ISME J.">
        <title>Genomic patterns of recombination, clonal divergence and environment in marine microbial populations.</title>
        <authorList>
            <person name="Konstantinidis K.T."/>
            <person name="Delong E.F."/>
        </authorList>
    </citation>
    <scope>NUCLEOTIDE SEQUENCE</scope>
</reference>
<dbReference type="Gene3D" id="2.60.40.4070">
    <property type="match status" value="1"/>
</dbReference>
<dbReference type="PANTHER" id="PTHR42754:SF1">
    <property type="entry name" value="LIPOPROTEIN"/>
    <property type="match status" value="1"/>
</dbReference>
<evidence type="ECO:0000259" key="1">
    <source>
        <dbReference type="Pfam" id="PF18962"/>
    </source>
</evidence>
<proteinExistence type="predicted"/>
<accession>B3T5F5</accession>
<dbReference type="PANTHER" id="PTHR42754">
    <property type="entry name" value="ENDOGLUCANASE"/>
    <property type="match status" value="1"/>
</dbReference>
<feature type="non-terminal residue" evidence="2">
    <location>
        <position position="1"/>
    </location>
</feature>
<sequence>NNVQQTTDGGYIITGMTNSFGNGDSDVWLIKTDLNGNEEWNQTFGGSDTDLGRSVQQTTDGGYIITGMTNSFGNGDSDVWLIKTDLNGNEEWNQTFGGSDTDLGRSVQQTTDGGYIITGWTNSFGNGDYDVWLIKTDSDGNEEWNQTFGGSDHDEGHSAQQTNDGGYIITGYTYSFGNGDRDVWLIKTDLQGSEVWNLTFGGTNTDHGWSVQQTTDGGYIITGSTSSFGNGSYDVWLIKTDLQGSEVWNSTFGGTNTDHGWFVQQTTDGGYIITGWTNSFGNGDYDVWLIKTDSDGNEEWNQTFGGSEFDGGGEVQQTTDGGYIIAGSTYSFGNGYGDVWLIKTDSNGNLETSTIVGLPKTYTLAQPYPNPFNPTTTIAFSIPQTEFVTVKVYNIVGNEITTLINDELSTGYHSIQWDGSHQPSGVYFVKIQSIGFVQTRKMVLLK</sequence>
<feature type="domain" description="Secretion system C-terminal sorting" evidence="1">
    <location>
        <begin position="368"/>
        <end position="443"/>
    </location>
</feature>
<dbReference type="AlphaFoldDB" id="B3T5F5"/>
<gene>
    <name evidence="2" type="ORF">ALOHA_HF4000ANIW141I9ctg2g1</name>
</gene>
<dbReference type="SUPFAM" id="SSF50998">
    <property type="entry name" value="Quinoprotein alcohol dehydrogenase-like"/>
    <property type="match status" value="1"/>
</dbReference>
<dbReference type="EMBL" id="EU016610">
    <property type="protein sequence ID" value="ABZ07814.1"/>
    <property type="molecule type" value="Genomic_DNA"/>
</dbReference>
<dbReference type="NCBIfam" id="TIGR04183">
    <property type="entry name" value="Por_Secre_tail"/>
    <property type="match status" value="1"/>
</dbReference>